<name>A0A1H0NIK3_STREI</name>
<evidence type="ECO:0000313" key="2">
    <source>
        <dbReference type="EMBL" id="SDO92597.1"/>
    </source>
</evidence>
<gene>
    <name evidence="2" type="ORF">SAMN05216347_103120</name>
</gene>
<evidence type="ECO:0000256" key="1">
    <source>
        <dbReference type="SAM" id="Phobius"/>
    </source>
</evidence>
<dbReference type="Proteomes" id="UP000183816">
    <property type="component" value="Unassembled WGS sequence"/>
</dbReference>
<evidence type="ECO:0000313" key="3">
    <source>
        <dbReference type="Proteomes" id="UP000183816"/>
    </source>
</evidence>
<dbReference type="EMBL" id="FNJK01000003">
    <property type="protein sequence ID" value="SDO92597.1"/>
    <property type="molecule type" value="Genomic_DNA"/>
</dbReference>
<feature type="transmembrane region" description="Helical" evidence="1">
    <location>
        <begin position="7"/>
        <end position="28"/>
    </location>
</feature>
<keyword evidence="1" id="KW-0472">Membrane</keyword>
<reference evidence="2 3" key="1">
    <citation type="submission" date="2016-10" db="EMBL/GenBank/DDBJ databases">
        <authorList>
            <person name="de Groot N.N."/>
        </authorList>
    </citation>
    <scope>NUCLEOTIDE SEQUENCE [LARGE SCALE GENOMIC DNA]</scope>
    <source>
        <strain evidence="2 3">Sb04</strain>
    </source>
</reference>
<sequence>MKDFSRCLGISVVSYAALVVFTSLWKLFQLGGSSASVKTLLGITIDNKITEHNISTTFGLSWQTLIAFIIYFCLVYALTYLTDKYSTNKHD</sequence>
<dbReference type="AlphaFoldDB" id="A0A1H0NIK3"/>
<feature type="transmembrane region" description="Helical" evidence="1">
    <location>
        <begin position="60"/>
        <end position="81"/>
    </location>
</feature>
<dbReference type="RefSeq" id="WP_074482346.1">
    <property type="nucleotide sequence ID" value="NZ_FNJK01000003.1"/>
</dbReference>
<organism evidence="2 3">
    <name type="scientific">Streptococcus equinus</name>
    <name type="common">Streptococcus bovis</name>
    <dbReference type="NCBI Taxonomy" id="1335"/>
    <lineage>
        <taxon>Bacteria</taxon>
        <taxon>Bacillati</taxon>
        <taxon>Bacillota</taxon>
        <taxon>Bacilli</taxon>
        <taxon>Lactobacillales</taxon>
        <taxon>Streptococcaceae</taxon>
        <taxon>Streptococcus</taxon>
    </lineage>
</organism>
<keyword evidence="1" id="KW-0812">Transmembrane</keyword>
<protein>
    <submittedName>
        <fullName evidence="2">Uncharacterized protein</fullName>
    </submittedName>
</protein>
<accession>A0A1H0NIK3</accession>
<proteinExistence type="predicted"/>
<dbReference type="OrthoDB" id="2229125at2"/>
<keyword evidence="1" id="KW-1133">Transmembrane helix</keyword>